<protein>
    <recommendedName>
        <fullName evidence="4">DUF1453 domain-containing protein</fullName>
    </recommendedName>
</protein>
<gene>
    <name evidence="2" type="ORF">HHO47_12930</name>
</gene>
<dbReference type="AlphaFoldDB" id="A0A7Y0DU66"/>
<dbReference type="InterPro" id="IPR046730">
    <property type="entry name" value="DUF6622"/>
</dbReference>
<reference evidence="2" key="1">
    <citation type="submission" date="2020-04" db="EMBL/GenBank/DDBJ databases">
        <title>Genome Sequencing for Pseudoaltermonas arctica.</title>
        <authorList>
            <person name="Elkins N.S."/>
        </authorList>
    </citation>
    <scope>NUCLEOTIDE SEQUENCE [LARGE SCALE GENOMIC DNA]</scope>
    <source>
        <strain evidence="2">NEC-BIFX-2020_0012</strain>
    </source>
</reference>
<proteinExistence type="predicted"/>
<comment type="caution">
    <text evidence="2">The sequence shown here is derived from an EMBL/GenBank/DDBJ whole genome shotgun (WGS) entry which is preliminary data.</text>
</comment>
<evidence type="ECO:0000313" key="3">
    <source>
        <dbReference type="Proteomes" id="UP000570493"/>
    </source>
</evidence>
<dbReference type="Pfam" id="PF20327">
    <property type="entry name" value="DUF6622"/>
    <property type="match status" value="1"/>
</dbReference>
<feature type="transmembrane region" description="Helical" evidence="1">
    <location>
        <begin position="102"/>
        <end position="121"/>
    </location>
</feature>
<organism evidence="2 3">
    <name type="scientific">Pseudoalteromonas arctica</name>
    <dbReference type="NCBI Taxonomy" id="394751"/>
    <lineage>
        <taxon>Bacteria</taxon>
        <taxon>Pseudomonadati</taxon>
        <taxon>Pseudomonadota</taxon>
        <taxon>Gammaproteobacteria</taxon>
        <taxon>Alteromonadales</taxon>
        <taxon>Pseudoalteromonadaceae</taxon>
        <taxon>Pseudoalteromonas</taxon>
    </lineage>
</organism>
<evidence type="ECO:0008006" key="4">
    <source>
        <dbReference type="Google" id="ProtNLM"/>
    </source>
</evidence>
<evidence type="ECO:0000313" key="2">
    <source>
        <dbReference type="EMBL" id="NMM41697.1"/>
    </source>
</evidence>
<keyword evidence="1" id="KW-0812">Transmembrane</keyword>
<feature type="transmembrane region" description="Helical" evidence="1">
    <location>
        <begin position="133"/>
        <end position="154"/>
    </location>
</feature>
<feature type="transmembrane region" description="Helical" evidence="1">
    <location>
        <begin position="6"/>
        <end position="25"/>
    </location>
</feature>
<keyword evidence="3" id="KW-1185">Reference proteome</keyword>
<feature type="transmembrane region" description="Helical" evidence="1">
    <location>
        <begin position="37"/>
        <end position="58"/>
    </location>
</feature>
<sequence>MIIEILAHTPKWVFGLFIFLAVLGFQQSKERTVKKYLILPLPIGMVFLSYFGVSSSFGLSLTPIGLWFFALACVAILVAKYLPVKDVQFNVETESFNITGSWIPFVLMMAIFFTKYFVGVLNALQPTVVSNPVFIIVCSLIYGAFSGVFVARAISTWRIIGLQPVARDA</sequence>
<dbReference type="EMBL" id="JABBMT010000020">
    <property type="protein sequence ID" value="NMM41697.1"/>
    <property type="molecule type" value="Genomic_DNA"/>
</dbReference>
<name>A0A7Y0DU66_9GAMM</name>
<keyword evidence="1" id="KW-1133">Transmembrane helix</keyword>
<keyword evidence="1" id="KW-0472">Membrane</keyword>
<evidence type="ECO:0000256" key="1">
    <source>
        <dbReference type="SAM" id="Phobius"/>
    </source>
</evidence>
<feature type="transmembrane region" description="Helical" evidence="1">
    <location>
        <begin position="64"/>
        <end position="82"/>
    </location>
</feature>
<dbReference type="RefSeq" id="WP_169020666.1">
    <property type="nucleotide sequence ID" value="NZ_JABBMT010000020.1"/>
</dbReference>
<dbReference type="Proteomes" id="UP000570493">
    <property type="component" value="Unassembled WGS sequence"/>
</dbReference>
<accession>A0A7Y0DU66</accession>